<name>A0A1X9NBY3_9GAMM</name>
<dbReference type="OrthoDB" id="7374754at2"/>
<keyword evidence="3" id="KW-1185">Reference proteome</keyword>
<feature type="signal peptide" evidence="1">
    <location>
        <begin position="1"/>
        <end position="21"/>
    </location>
</feature>
<dbReference type="Gene3D" id="3.40.190.10">
    <property type="entry name" value="Periplasmic binding protein-like II"/>
    <property type="match status" value="1"/>
</dbReference>
<accession>A0A1X9NBY3</accession>
<evidence type="ECO:0000313" key="2">
    <source>
        <dbReference type="EMBL" id="ARN74691.1"/>
    </source>
</evidence>
<gene>
    <name evidence="2" type="ORF">BST96_11510</name>
</gene>
<organism evidence="2 3">
    <name type="scientific">Oceanicoccus sagamiensis</name>
    <dbReference type="NCBI Taxonomy" id="716816"/>
    <lineage>
        <taxon>Bacteria</taxon>
        <taxon>Pseudomonadati</taxon>
        <taxon>Pseudomonadota</taxon>
        <taxon>Gammaproteobacteria</taxon>
        <taxon>Cellvibrionales</taxon>
        <taxon>Spongiibacteraceae</taxon>
        <taxon>Oceanicoccus</taxon>
    </lineage>
</organism>
<dbReference type="Proteomes" id="UP000193450">
    <property type="component" value="Chromosome"/>
</dbReference>
<evidence type="ECO:0000256" key="1">
    <source>
        <dbReference type="SAM" id="SignalP"/>
    </source>
</evidence>
<protein>
    <recommendedName>
        <fullName evidence="4">Solute-binding protein family 3/N-terminal domain-containing protein</fullName>
    </recommendedName>
</protein>
<evidence type="ECO:0000313" key="3">
    <source>
        <dbReference type="Proteomes" id="UP000193450"/>
    </source>
</evidence>
<dbReference type="Pfam" id="PF12974">
    <property type="entry name" value="Phosphonate-bd"/>
    <property type="match status" value="1"/>
</dbReference>
<dbReference type="RefSeq" id="WP_085758845.1">
    <property type="nucleotide sequence ID" value="NZ_CP019343.1"/>
</dbReference>
<dbReference type="KEGG" id="osg:BST96_11510"/>
<keyword evidence="1" id="KW-0732">Signal</keyword>
<evidence type="ECO:0008006" key="4">
    <source>
        <dbReference type="Google" id="ProtNLM"/>
    </source>
</evidence>
<feature type="chain" id="PRO_5013027782" description="Solute-binding protein family 3/N-terminal domain-containing protein" evidence="1">
    <location>
        <begin position="22"/>
        <end position="270"/>
    </location>
</feature>
<sequence>MMLRLLTTLFFALAAIHTAQASDTFIITDQTFLPGNVGLSILNSHRMMLEREMNTPVKIYSKSNGCQLLQSAKQQHSDILVITPQLVPTVTQQYGYLPLLKVDQKLTINLVSKKNKPIKSLSDLRGKTFATMTPGLTITSIANNAIDSIPGLRAEIEFIPIERTKSILAMINNDVDVIAMTALLYNELSPQFKDELHYFPIESEFPISVLVFHNQSDRKKVSRYRDIIANMKPLSDTLVTFSALTEQDINGISRILKDKKWDDINSGCNI</sequence>
<reference evidence="2 3" key="1">
    <citation type="submission" date="2016-11" db="EMBL/GenBank/DDBJ databases">
        <title>Trade-off between light-utilization and light-protection in marine flavobacteria.</title>
        <authorList>
            <person name="Kumagai Y."/>
        </authorList>
    </citation>
    <scope>NUCLEOTIDE SEQUENCE [LARGE SCALE GENOMIC DNA]</scope>
    <source>
        <strain evidence="2 3">NBRC 107125</strain>
    </source>
</reference>
<dbReference type="AlphaFoldDB" id="A0A1X9NBY3"/>
<proteinExistence type="predicted"/>
<dbReference type="SUPFAM" id="SSF53850">
    <property type="entry name" value="Periplasmic binding protein-like II"/>
    <property type="match status" value="1"/>
</dbReference>
<dbReference type="STRING" id="716816.BST96_11510"/>
<dbReference type="EMBL" id="CP019343">
    <property type="protein sequence ID" value="ARN74691.1"/>
    <property type="molecule type" value="Genomic_DNA"/>
</dbReference>